<reference evidence="2 3" key="1">
    <citation type="submission" date="2019-02" db="EMBL/GenBank/DDBJ databases">
        <title>Planctomycetal bacteria perform biofilm scaping via a novel small molecule.</title>
        <authorList>
            <person name="Jeske O."/>
            <person name="Boedeker C."/>
            <person name="Wiegand S."/>
            <person name="Breitling P."/>
            <person name="Kallscheuer N."/>
            <person name="Jogler M."/>
            <person name="Rohde M."/>
            <person name="Petersen J."/>
            <person name="Medema M.H."/>
            <person name="Surup F."/>
            <person name="Jogler C."/>
        </authorList>
    </citation>
    <scope>NUCLEOTIDE SEQUENCE [LARGE SCALE GENOMIC DNA]</scope>
    <source>
        <strain evidence="2 3">Mal15</strain>
    </source>
</reference>
<dbReference type="CDD" id="cd15482">
    <property type="entry name" value="Sialidase_non-viral"/>
    <property type="match status" value="1"/>
</dbReference>
<evidence type="ECO:0000313" key="3">
    <source>
        <dbReference type="Proteomes" id="UP000321353"/>
    </source>
</evidence>
<organism evidence="2 3">
    <name type="scientific">Stieleria maiorica</name>
    <dbReference type="NCBI Taxonomy" id="2795974"/>
    <lineage>
        <taxon>Bacteria</taxon>
        <taxon>Pseudomonadati</taxon>
        <taxon>Planctomycetota</taxon>
        <taxon>Planctomycetia</taxon>
        <taxon>Pirellulales</taxon>
        <taxon>Pirellulaceae</taxon>
        <taxon>Stieleria</taxon>
    </lineage>
</organism>
<dbReference type="Proteomes" id="UP000321353">
    <property type="component" value="Chromosome"/>
</dbReference>
<keyword evidence="3" id="KW-1185">Reference proteome</keyword>
<dbReference type="EMBL" id="CP036264">
    <property type="protein sequence ID" value="QEF98195.1"/>
    <property type="molecule type" value="Genomic_DNA"/>
</dbReference>
<protein>
    <recommendedName>
        <fullName evidence="4">Exo-alpha-sialidase</fullName>
    </recommendedName>
</protein>
<sequence precursor="true">MNRGFFAVLSFFLPVALLAADELPKPVLVDVQRIWDAAPHNAFTDLVRFRDRWYCVFREGQKHVSPDGALRVLTSADGENWESAALVTSDEYDLRDAKITVTPDDRLMLAGAGAADTPQGRNHQSLVWFSDDGVNWSAPTPVGDQDNWLWRITWHKGEAYGFGYGCGKGDRGLRLFKSSDGKKFETLIEDVEVPGTYPNETSVVFLPDDTAYCLLRHDGEPKAGNLGVSRPPYTHWDWKPLNVRLGGPDMIQLPDGRFVAVVRLYDSSVRTSVCWLDPEDGTLTEALKLPSGGDTSYAGLVWHDQMLWISYYSSHEGKTSIYRAKVRFDR</sequence>
<dbReference type="AlphaFoldDB" id="A0A5B9MF71"/>
<dbReference type="Gene3D" id="2.120.10.10">
    <property type="match status" value="1"/>
</dbReference>
<name>A0A5B9MF71_9BACT</name>
<keyword evidence="1" id="KW-0732">Signal</keyword>
<dbReference type="RefSeq" id="WP_147867756.1">
    <property type="nucleotide sequence ID" value="NZ_CP036264.1"/>
</dbReference>
<feature type="signal peptide" evidence="1">
    <location>
        <begin position="1"/>
        <end position="19"/>
    </location>
</feature>
<accession>A0A5B9MF71</accession>
<evidence type="ECO:0000313" key="2">
    <source>
        <dbReference type="EMBL" id="QEF98195.1"/>
    </source>
</evidence>
<dbReference type="InterPro" id="IPR036278">
    <property type="entry name" value="Sialidase_sf"/>
</dbReference>
<gene>
    <name evidence="2" type="ORF">Mal15_22440</name>
</gene>
<evidence type="ECO:0000256" key="1">
    <source>
        <dbReference type="SAM" id="SignalP"/>
    </source>
</evidence>
<feature type="chain" id="PRO_5023003680" description="Exo-alpha-sialidase" evidence="1">
    <location>
        <begin position="20"/>
        <end position="330"/>
    </location>
</feature>
<dbReference type="KEGG" id="smam:Mal15_22440"/>
<proteinExistence type="predicted"/>
<dbReference type="SUPFAM" id="SSF50939">
    <property type="entry name" value="Sialidases"/>
    <property type="match status" value="1"/>
</dbReference>
<evidence type="ECO:0008006" key="4">
    <source>
        <dbReference type="Google" id="ProtNLM"/>
    </source>
</evidence>